<keyword evidence="3" id="KW-0408">Iron</keyword>
<dbReference type="Pfam" id="PF04173">
    <property type="entry name" value="DoxD"/>
    <property type="match status" value="1"/>
</dbReference>
<dbReference type="PANTHER" id="PTHR39157">
    <property type="entry name" value="INTEGRAL MEMBRANE PROTEIN-RELATED"/>
    <property type="match status" value="1"/>
</dbReference>
<sequence length="273" mass="28719">MRLWLGITWIYAGWNKATDAGFLTQGSTSFIGTQLNAYSTQSPLGTTVFNKLVEHSVQVGLFVMISEFAIGLATLLWVAPTLAAFGGFTMSVGLWLASSFHVKPYFLASDTAYAVLWISYLLLILGKRPKADISINRRGAVRVGIVGALAIGAVSLGKLFTSSNSPTSSSNGTSKNKVKKLADLPIGSTANFALASGEPAILFRTKTGVFAYSAICPHQGCTVGYSATNKVLACPCHGAEFDPFNSAKVIAGPAQSSLASIKVAIDGDWIVLA</sequence>
<keyword evidence="6" id="KW-1133">Transmembrane helix</keyword>
<evidence type="ECO:0000259" key="7">
    <source>
        <dbReference type="PROSITE" id="PS51296"/>
    </source>
</evidence>
<evidence type="ECO:0000256" key="4">
    <source>
        <dbReference type="ARBA" id="ARBA00023014"/>
    </source>
</evidence>
<dbReference type="InterPro" id="IPR005805">
    <property type="entry name" value="Rieske_Fe-S_prot_C"/>
</dbReference>
<evidence type="ECO:0000313" key="8">
    <source>
        <dbReference type="EMBL" id="CAB4864051.1"/>
    </source>
</evidence>
<keyword evidence="1" id="KW-0001">2Fe-2S</keyword>
<evidence type="ECO:0000256" key="2">
    <source>
        <dbReference type="ARBA" id="ARBA00022723"/>
    </source>
</evidence>
<organism evidence="8">
    <name type="scientific">freshwater metagenome</name>
    <dbReference type="NCBI Taxonomy" id="449393"/>
    <lineage>
        <taxon>unclassified sequences</taxon>
        <taxon>metagenomes</taxon>
        <taxon>ecological metagenomes</taxon>
    </lineage>
</organism>
<feature type="transmembrane region" description="Helical" evidence="6">
    <location>
        <begin position="59"/>
        <end position="85"/>
    </location>
</feature>
<gene>
    <name evidence="8" type="ORF">UFOPK3342_00596</name>
</gene>
<dbReference type="InterPro" id="IPR017941">
    <property type="entry name" value="Rieske_2Fe-2S"/>
</dbReference>
<dbReference type="GO" id="GO:0051537">
    <property type="term" value="F:2 iron, 2 sulfur cluster binding"/>
    <property type="evidence" value="ECO:0007669"/>
    <property type="project" value="UniProtKB-KW"/>
</dbReference>
<keyword evidence="6" id="KW-0812">Transmembrane</keyword>
<evidence type="ECO:0000256" key="6">
    <source>
        <dbReference type="SAM" id="Phobius"/>
    </source>
</evidence>
<evidence type="ECO:0000256" key="1">
    <source>
        <dbReference type="ARBA" id="ARBA00022714"/>
    </source>
</evidence>
<evidence type="ECO:0000256" key="3">
    <source>
        <dbReference type="ARBA" id="ARBA00023004"/>
    </source>
</evidence>
<dbReference type="PRINTS" id="PR00162">
    <property type="entry name" value="RIESKE"/>
</dbReference>
<reference evidence="8" key="1">
    <citation type="submission" date="2020-05" db="EMBL/GenBank/DDBJ databases">
        <authorList>
            <person name="Chiriac C."/>
            <person name="Salcher M."/>
            <person name="Ghai R."/>
            <person name="Kavagutti S V."/>
        </authorList>
    </citation>
    <scope>NUCLEOTIDE SEQUENCE</scope>
</reference>
<dbReference type="CDD" id="cd03467">
    <property type="entry name" value="Rieske"/>
    <property type="match status" value="1"/>
</dbReference>
<dbReference type="GO" id="GO:0016020">
    <property type="term" value="C:membrane"/>
    <property type="evidence" value="ECO:0007669"/>
    <property type="project" value="InterPro"/>
</dbReference>
<accession>A0A6J7D1J8</accession>
<dbReference type="AlphaFoldDB" id="A0A6J7D1J8"/>
<dbReference type="PANTHER" id="PTHR39157:SF1">
    <property type="entry name" value="DOXX FAMILY PROTEIN"/>
    <property type="match status" value="1"/>
</dbReference>
<proteinExistence type="predicted"/>
<feature type="transmembrane region" description="Helical" evidence="6">
    <location>
        <begin position="105"/>
        <end position="127"/>
    </location>
</feature>
<keyword evidence="2" id="KW-0479">Metal-binding</keyword>
<dbReference type="Pfam" id="PF00355">
    <property type="entry name" value="Rieske"/>
    <property type="match status" value="1"/>
</dbReference>
<dbReference type="EMBL" id="CAFBLH010000014">
    <property type="protein sequence ID" value="CAB4864051.1"/>
    <property type="molecule type" value="Genomic_DNA"/>
</dbReference>
<dbReference type="PROSITE" id="PS51296">
    <property type="entry name" value="RIESKE"/>
    <property type="match status" value="1"/>
</dbReference>
<keyword evidence="5" id="KW-1015">Disulfide bond</keyword>
<dbReference type="InterPro" id="IPR007301">
    <property type="entry name" value="DoxD"/>
</dbReference>
<dbReference type="GO" id="GO:0046872">
    <property type="term" value="F:metal ion binding"/>
    <property type="evidence" value="ECO:0007669"/>
    <property type="project" value="UniProtKB-KW"/>
</dbReference>
<evidence type="ECO:0000256" key="5">
    <source>
        <dbReference type="ARBA" id="ARBA00023157"/>
    </source>
</evidence>
<feature type="transmembrane region" description="Helical" evidence="6">
    <location>
        <begin position="139"/>
        <end position="160"/>
    </location>
</feature>
<keyword evidence="6" id="KW-0472">Membrane</keyword>
<keyword evidence="4" id="KW-0411">Iron-sulfur</keyword>
<dbReference type="SUPFAM" id="SSF50022">
    <property type="entry name" value="ISP domain"/>
    <property type="match status" value="1"/>
</dbReference>
<dbReference type="InterPro" id="IPR036922">
    <property type="entry name" value="Rieske_2Fe-2S_sf"/>
</dbReference>
<feature type="domain" description="Rieske" evidence="7">
    <location>
        <begin position="176"/>
        <end position="272"/>
    </location>
</feature>
<name>A0A6J7D1J8_9ZZZZ</name>
<dbReference type="Gene3D" id="2.102.10.10">
    <property type="entry name" value="Rieske [2Fe-2S] iron-sulphur domain"/>
    <property type="match status" value="1"/>
</dbReference>
<protein>
    <submittedName>
        <fullName evidence="8">Unannotated protein</fullName>
    </submittedName>
</protein>